<feature type="transmembrane region" description="Helical" evidence="1">
    <location>
        <begin position="261"/>
        <end position="278"/>
    </location>
</feature>
<dbReference type="PANTHER" id="PTHR28008:SF1">
    <property type="entry name" value="DOMAIN PROTEIN, PUTATIVE (AFU_ORTHOLOGUE AFUA_3G10980)-RELATED"/>
    <property type="match status" value="1"/>
</dbReference>
<evidence type="ECO:0000256" key="1">
    <source>
        <dbReference type="SAM" id="Phobius"/>
    </source>
</evidence>
<reference evidence="3 4" key="1">
    <citation type="submission" date="2020-06" db="EMBL/GenBank/DDBJ databases">
        <title>Draft genome of Uliginosibacterium sp. IMCC34675.</title>
        <authorList>
            <person name="Song J."/>
        </authorList>
    </citation>
    <scope>NUCLEOTIDE SEQUENCE [LARGE SCALE GENOMIC DNA]</scope>
    <source>
        <strain evidence="3 4">IMCC34675</strain>
    </source>
</reference>
<keyword evidence="1" id="KW-0472">Membrane</keyword>
<name>A0ABX2IB69_9RHOO</name>
<comment type="caution">
    <text evidence="3">The sequence shown here is derived from an EMBL/GenBank/DDBJ whole genome shotgun (WGS) entry which is preliminary data.</text>
</comment>
<proteinExistence type="predicted"/>
<feature type="transmembrane region" description="Helical" evidence="1">
    <location>
        <begin position="229"/>
        <end position="249"/>
    </location>
</feature>
<feature type="transmembrane region" description="Helical" evidence="1">
    <location>
        <begin position="147"/>
        <end position="167"/>
    </location>
</feature>
<dbReference type="InterPro" id="IPR006976">
    <property type="entry name" value="VanZ-like"/>
</dbReference>
<evidence type="ECO:0000259" key="2">
    <source>
        <dbReference type="Pfam" id="PF04892"/>
    </source>
</evidence>
<dbReference type="Pfam" id="PF04892">
    <property type="entry name" value="VanZ"/>
    <property type="match status" value="1"/>
</dbReference>
<keyword evidence="1" id="KW-1133">Transmembrane helix</keyword>
<feature type="domain" description="VanZ-like" evidence="2">
    <location>
        <begin position="18"/>
        <end position="125"/>
    </location>
</feature>
<keyword evidence="1" id="KW-0812">Transmembrane</keyword>
<keyword evidence="4" id="KW-1185">Reference proteome</keyword>
<dbReference type="Proteomes" id="UP000778523">
    <property type="component" value="Unassembled WGS sequence"/>
</dbReference>
<accession>A0ABX2IB69</accession>
<feature type="transmembrane region" description="Helical" evidence="1">
    <location>
        <begin position="285"/>
        <end position="302"/>
    </location>
</feature>
<evidence type="ECO:0000313" key="4">
    <source>
        <dbReference type="Proteomes" id="UP000778523"/>
    </source>
</evidence>
<gene>
    <name evidence="3" type="ORF">HJ583_001160</name>
</gene>
<feature type="transmembrane region" description="Helical" evidence="1">
    <location>
        <begin position="198"/>
        <end position="217"/>
    </location>
</feature>
<feature type="transmembrane region" description="Helical" evidence="1">
    <location>
        <begin position="115"/>
        <end position="135"/>
    </location>
</feature>
<dbReference type="PROSITE" id="PS51257">
    <property type="entry name" value="PROKAR_LIPOPROTEIN"/>
    <property type="match status" value="1"/>
</dbReference>
<feature type="transmembrane region" description="Helical" evidence="1">
    <location>
        <begin position="322"/>
        <end position="341"/>
    </location>
</feature>
<organism evidence="3 4">
    <name type="scientific">Uliginosibacterium aquaticum</name>
    <dbReference type="NCBI Taxonomy" id="2731212"/>
    <lineage>
        <taxon>Bacteria</taxon>
        <taxon>Pseudomonadati</taxon>
        <taxon>Pseudomonadota</taxon>
        <taxon>Betaproteobacteria</taxon>
        <taxon>Rhodocyclales</taxon>
        <taxon>Zoogloeaceae</taxon>
        <taxon>Uliginosibacterium</taxon>
    </lineage>
</organism>
<sequence length="350" mass="37846">MNPHGRLPRYLCALWLGLTLYACLHPFSGWTSPGVSPLAFLVAPWQKYISQLDVWLNIAGFLPFGFTLAASIASRRKPGRIVLGVLLASLLLSFAIEFAQNWLPGRISSNLDLATNTLGGVLGALAGLRWGHFLAEGGALQRWRRQALLPGHAGEFGLLLVGLWWLAQLEPTGLLFGNGDLRSLLDLPAPLAFSARRYLLLETAVVASSTLALGLLLARGSREASLPRLLGVLLAGLALRTLACALFLVPADPWQWATPGAVRGLLLGAVLSVLALRLPRWSQHALVSLTLLLSTVLVNLAPDNPFIDASVRTLQQGHFLNFYGLTQLVSSLWPFLALAWLSAQAGLQRR</sequence>
<evidence type="ECO:0000313" key="3">
    <source>
        <dbReference type="EMBL" id="NSL53624.1"/>
    </source>
</evidence>
<feature type="transmembrane region" description="Helical" evidence="1">
    <location>
        <begin position="81"/>
        <end position="103"/>
    </location>
</feature>
<dbReference type="EMBL" id="JABCSC020000001">
    <property type="protein sequence ID" value="NSL53624.1"/>
    <property type="molecule type" value="Genomic_DNA"/>
</dbReference>
<dbReference type="PANTHER" id="PTHR28008">
    <property type="entry name" value="DOMAIN PROTEIN, PUTATIVE (AFU_ORTHOLOGUE AFUA_3G10980)-RELATED"/>
    <property type="match status" value="1"/>
</dbReference>
<protein>
    <submittedName>
        <fullName evidence="3">VanZ family protein</fullName>
    </submittedName>
</protein>
<dbReference type="RefSeq" id="WP_170019784.1">
    <property type="nucleotide sequence ID" value="NZ_JABCSC020000001.1"/>
</dbReference>
<feature type="transmembrane region" description="Helical" evidence="1">
    <location>
        <begin position="55"/>
        <end position="74"/>
    </location>
</feature>